<reference evidence="2 3" key="1">
    <citation type="journal article" date="2014" name="PLoS ONE">
        <title>De novo Genome Assembly of the Fungal Plant Pathogen Pyrenophora semeniperda.</title>
        <authorList>
            <person name="Soliai M.M."/>
            <person name="Meyer S.E."/>
            <person name="Udall J.A."/>
            <person name="Elzinga D.E."/>
            <person name="Hermansen R.A."/>
            <person name="Bodily P.M."/>
            <person name="Hart A.A."/>
            <person name="Coleman C.E."/>
        </authorList>
    </citation>
    <scope>NUCLEOTIDE SEQUENCE [LARGE SCALE GENOMIC DNA]</scope>
    <source>
        <strain evidence="2 3">CCB06</strain>
        <tissue evidence="2">Mycelium</tissue>
    </source>
</reference>
<dbReference type="OrthoDB" id="540611at2759"/>
<dbReference type="GO" id="GO:0005975">
    <property type="term" value="P:carbohydrate metabolic process"/>
    <property type="evidence" value="ECO:0007669"/>
    <property type="project" value="InterPro"/>
</dbReference>
<sequence length="374" mass="41441">MKTTKHDAQPLSLQMARSIMSRQQGVLASTNDSSALLQAGFTQKAFNAVILQYPETKSQLNAYITKSIDSVVPVVSNATRDVKFPLDRLSNGNQLLHINTEPGKADYQQALQALRKSVDLQPRNAQHGLWYYVYPYWSYLDGMYSFAPFITAYAKTCDNPASEIDDMVLQMDLLWQHCHDNKTGLLVHGYDASHTAVWVTNNVTGASPHVWGRSLGWYCMALIDTFELLPATAHTARAYMAGRFRELMGAVGSAVDGKTGAWWQVMDQPGREGNYIESSAGSMFVYAMLKGLRLGVLSPQALLTPTGSSSETSQRGFRDTATRAYEYIAKTFVVDNGTTLGWNGTYYVTRPLSYNNVLGSAAFVLASLEYERLT</sequence>
<evidence type="ECO:0000313" key="3">
    <source>
        <dbReference type="Proteomes" id="UP000265663"/>
    </source>
</evidence>
<name>A0A3M7M235_9PLEO</name>
<keyword evidence="3" id="KW-1185">Reference proteome</keyword>
<dbReference type="InterPro" id="IPR052043">
    <property type="entry name" value="PolySaccharide_Degr_Enz"/>
</dbReference>
<organism evidence="2 3">
    <name type="scientific">Pyrenophora seminiperda CCB06</name>
    <dbReference type="NCBI Taxonomy" id="1302712"/>
    <lineage>
        <taxon>Eukaryota</taxon>
        <taxon>Fungi</taxon>
        <taxon>Dikarya</taxon>
        <taxon>Ascomycota</taxon>
        <taxon>Pezizomycotina</taxon>
        <taxon>Dothideomycetes</taxon>
        <taxon>Pleosporomycetidae</taxon>
        <taxon>Pleosporales</taxon>
        <taxon>Pleosporineae</taxon>
        <taxon>Pleosporaceae</taxon>
        <taxon>Pyrenophora</taxon>
    </lineage>
</organism>
<dbReference type="Proteomes" id="UP000265663">
    <property type="component" value="Unassembled WGS sequence"/>
</dbReference>
<dbReference type="InterPro" id="IPR012341">
    <property type="entry name" value="6hp_glycosidase-like_sf"/>
</dbReference>
<accession>A0A3M7M235</accession>
<evidence type="ECO:0000256" key="1">
    <source>
        <dbReference type="ARBA" id="ARBA00022801"/>
    </source>
</evidence>
<dbReference type="SUPFAM" id="SSF48208">
    <property type="entry name" value="Six-hairpin glycosidases"/>
    <property type="match status" value="1"/>
</dbReference>
<keyword evidence="1 2" id="KW-0378">Hydrolase</keyword>
<dbReference type="GO" id="GO:0016787">
    <property type="term" value="F:hydrolase activity"/>
    <property type="evidence" value="ECO:0007669"/>
    <property type="project" value="UniProtKB-KW"/>
</dbReference>
<dbReference type="PANTHER" id="PTHR33886:SF11">
    <property type="entry name" value="WALL GLYCOSYL HYDROLASE YTER, PUTATIVE (AFU_ORTHOLOGUE AFUA_2G14630)-RELATED"/>
    <property type="match status" value="1"/>
</dbReference>
<dbReference type="PANTHER" id="PTHR33886">
    <property type="entry name" value="UNSATURATED RHAMNOGALACTURONAN HYDROLASE (EUROFUNG)"/>
    <property type="match status" value="1"/>
</dbReference>
<dbReference type="InterPro" id="IPR008928">
    <property type="entry name" value="6-hairpin_glycosidase_sf"/>
</dbReference>
<dbReference type="Gene3D" id="1.50.10.10">
    <property type="match status" value="1"/>
</dbReference>
<protein>
    <submittedName>
        <fullName evidence="2">Cell wall glycosyl hydrolase</fullName>
    </submittedName>
</protein>
<dbReference type="InterPro" id="IPR010905">
    <property type="entry name" value="Glyco_hydro_88"/>
</dbReference>
<gene>
    <name evidence="2" type="ORF">GMOD_00008252</name>
</gene>
<dbReference type="AlphaFoldDB" id="A0A3M7M235"/>
<evidence type="ECO:0000313" key="2">
    <source>
        <dbReference type="EMBL" id="RMZ68541.1"/>
    </source>
</evidence>
<dbReference type="Pfam" id="PF07470">
    <property type="entry name" value="Glyco_hydro_88"/>
    <property type="match status" value="1"/>
</dbReference>
<proteinExistence type="predicted"/>
<dbReference type="EMBL" id="KE747816">
    <property type="protein sequence ID" value="RMZ68541.1"/>
    <property type="molecule type" value="Genomic_DNA"/>
</dbReference>